<reference evidence="2" key="1">
    <citation type="submission" date="2020-04" db="EMBL/GenBank/DDBJ databases">
        <authorList>
            <person name="Alioto T."/>
            <person name="Alioto T."/>
            <person name="Gomez Garrido J."/>
        </authorList>
    </citation>
    <scope>NUCLEOTIDE SEQUENCE</scope>
    <source>
        <strain evidence="2">A484AB</strain>
    </source>
</reference>
<name>A0A6S7GB79_PARCT</name>
<evidence type="ECO:0000313" key="2">
    <source>
        <dbReference type="EMBL" id="CAB3982670.1"/>
    </source>
</evidence>
<dbReference type="AlphaFoldDB" id="A0A6S7GB79"/>
<feature type="compositionally biased region" description="Basic and acidic residues" evidence="1">
    <location>
        <begin position="178"/>
        <end position="202"/>
    </location>
</feature>
<feature type="region of interest" description="Disordered" evidence="1">
    <location>
        <begin position="128"/>
        <end position="210"/>
    </location>
</feature>
<comment type="caution">
    <text evidence="2">The sequence shown here is derived from an EMBL/GenBank/DDBJ whole genome shotgun (WGS) entry which is preliminary data.</text>
</comment>
<evidence type="ECO:0000256" key="1">
    <source>
        <dbReference type="SAM" id="MobiDB-lite"/>
    </source>
</evidence>
<evidence type="ECO:0000313" key="3">
    <source>
        <dbReference type="Proteomes" id="UP001152795"/>
    </source>
</evidence>
<dbReference type="Proteomes" id="UP001152795">
    <property type="component" value="Unassembled WGS sequence"/>
</dbReference>
<gene>
    <name evidence="2" type="ORF">PACLA_8A039686</name>
</gene>
<sequence length="253" mass="28259">MSSINSEISMEELMALGSYFSGNIPEDSYEFEQEVEKFLEDPQPIRRREDEEGVVIRPRKKLVSSAPSKKKGTAPQWRLSECQREMAEIVDLAHERLKGTPGVPEFSGGLTSTSNRIVTEEVERIKAERNPVVPKKRGKPAKPKVEGEPKVLKKGGRPAKSKVEGEPKVPKKRGRPAKTVEPKKTISDKDKPKRQSVADRFKAQMKRQSVANRFKAQGLVRPTIPADSAVTKVGPGRYNILGLLNKRPSRSPE</sequence>
<keyword evidence="3" id="KW-1185">Reference proteome</keyword>
<dbReference type="EMBL" id="CACRXK020000529">
    <property type="protein sequence ID" value="CAB3982670.1"/>
    <property type="molecule type" value="Genomic_DNA"/>
</dbReference>
<organism evidence="2 3">
    <name type="scientific">Paramuricea clavata</name>
    <name type="common">Red gorgonian</name>
    <name type="synonym">Violescent sea-whip</name>
    <dbReference type="NCBI Taxonomy" id="317549"/>
    <lineage>
        <taxon>Eukaryota</taxon>
        <taxon>Metazoa</taxon>
        <taxon>Cnidaria</taxon>
        <taxon>Anthozoa</taxon>
        <taxon>Octocorallia</taxon>
        <taxon>Malacalcyonacea</taxon>
        <taxon>Plexauridae</taxon>
        <taxon>Paramuricea</taxon>
    </lineage>
</organism>
<accession>A0A6S7GB79</accession>
<proteinExistence type="predicted"/>
<protein>
    <submittedName>
        <fullName evidence="2">Uncharacterized protein</fullName>
    </submittedName>
</protein>